<reference evidence="1" key="1">
    <citation type="submission" date="2022-12" db="EMBL/GenBank/DDBJ databases">
        <title>Draft genome assemblies for two species of Escallonia (Escalloniales).</title>
        <authorList>
            <person name="Chanderbali A."/>
            <person name="Dervinis C."/>
            <person name="Anghel I."/>
            <person name="Soltis D."/>
            <person name="Soltis P."/>
            <person name="Zapata F."/>
        </authorList>
    </citation>
    <scope>NUCLEOTIDE SEQUENCE</scope>
    <source>
        <strain evidence="1">UCBG92.1500</strain>
        <tissue evidence="1">Leaf</tissue>
    </source>
</reference>
<protein>
    <submittedName>
        <fullName evidence="1">Uncharacterized protein</fullName>
    </submittedName>
</protein>
<dbReference type="SUPFAM" id="SSF52058">
    <property type="entry name" value="L domain-like"/>
    <property type="match status" value="1"/>
</dbReference>
<evidence type="ECO:0000313" key="1">
    <source>
        <dbReference type="EMBL" id="KAK2992425.1"/>
    </source>
</evidence>
<sequence length="130" mass="15014">MNSWYVPKYLKASSFPQTLWQDAPQRFYTVKCFKCYSYPKYFKCNNLYNLGFLSLSFNRMGGSIPRVIGNLSRLQVLYLGKNRFSSELPKAIFNVSSLVILDLSYNEIEVSQRTCALCSRAWSSSGFIQI</sequence>
<dbReference type="Pfam" id="PF00560">
    <property type="entry name" value="LRR_1"/>
    <property type="match status" value="2"/>
</dbReference>
<dbReference type="PANTHER" id="PTHR48064">
    <property type="entry name" value="OS01G0750400 PROTEIN"/>
    <property type="match status" value="1"/>
</dbReference>
<dbReference type="EMBL" id="JAVXUO010000408">
    <property type="protein sequence ID" value="KAK2992425.1"/>
    <property type="molecule type" value="Genomic_DNA"/>
</dbReference>
<keyword evidence="2" id="KW-1185">Reference proteome</keyword>
<dbReference type="Gene3D" id="3.80.10.10">
    <property type="entry name" value="Ribonuclease Inhibitor"/>
    <property type="match status" value="1"/>
</dbReference>
<dbReference type="InterPro" id="IPR032675">
    <property type="entry name" value="LRR_dom_sf"/>
</dbReference>
<name>A0AA88SJH5_9ASTE</name>
<dbReference type="Proteomes" id="UP001187471">
    <property type="component" value="Unassembled WGS sequence"/>
</dbReference>
<proteinExistence type="predicted"/>
<dbReference type="InterPro" id="IPR001611">
    <property type="entry name" value="Leu-rich_rpt"/>
</dbReference>
<dbReference type="InterPro" id="IPR053038">
    <property type="entry name" value="RLP_Defense"/>
</dbReference>
<dbReference type="AlphaFoldDB" id="A0AA88SJH5"/>
<gene>
    <name evidence="1" type="ORF">RJ640_022803</name>
</gene>
<evidence type="ECO:0000313" key="2">
    <source>
        <dbReference type="Proteomes" id="UP001187471"/>
    </source>
</evidence>
<accession>A0AA88SJH5</accession>
<organism evidence="1 2">
    <name type="scientific">Escallonia rubra</name>
    <dbReference type="NCBI Taxonomy" id="112253"/>
    <lineage>
        <taxon>Eukaryota</taxon>
        <taxon>Viridiplantae</taxon>
        <taxon>Streptophyta</taxon>
        <taxon>Embryophyta</taxon>
        <taxon>Tracheophyta</taxon>
        <taxon>Spermatophyta</taxon>
        <taxon>Magnoliopsida</taxon>
        <taxon>eudicotyledons</taxon>
        <taxon>Gunneridae</taxon>
        <taxon>Pentapetalae</taxon>
        <taxon>asterids</taxon>
        <taxon>campanulids</taxon>
        <taxon>Escalloniales</taxon>
        <taxon>Escalloniaceae</taxon>
        <taxon>Escallonia</taxon>
    </lineage>
</organism>
<dbReference type="PANTHER" id="PTHR48064:SF6">
    <property type="entry name" value="RECEPTOR-LIKE PROTEIN KINASE 2"/>
    <property type="match status" value="1"/>
</dbReference>
<comment type="caution">
    <text evidence="1">The sequence shown here is derived from an EMBL/GenBank/DDBJ whole genome shotgun (WGS) entry which is preliminary data.</text>
</comment>